<dbReference type="EMBL" id="KN663873">
    <property type="protein sequence ID" value="KHN11158.1"/>
    <property type="molecule type" value="Genomic_DNA"/>
</dbReference>
<protein>
    <submittedName>
        <fullName evidence="1">Uncharacterized protein</fullName>
    </submittedName>
</protein>
<evidence type="ECO:0000313" key="1">
    <source>
        <dbReference type="EMBL" id="KHN11158.1"/>
    </source>
</evidence>
<dbReference type="AlphaFoldDB" id="A0A0B2PTU3"/>
<dbReference type="Proteomes" id="UP000053555">
    <property type="component" value="Unassembled WGS sequence"/>
</dbReference>
<organism evidence="1">
    <name type="scientific">Glycine soja</name>
    <name type="common">Wild soybean</name>
    <dbReference type="NCBI Taxonomy" id="3848"/>
    <lineage>
        <taxon>Eukaryota</taxon>
        <taxon>Viridiplantae</taxon>
        <taxon>Streptophyta</taxon>
        <taxon>Embryophyta</taxon>
        <taxon>Tracheophyta</taxon>
        <taxon>Spermatophyta</taxon>
        <taxon>Magnoliopsida</taxon>
        <taxon>eudicotyledons</taxon>
        <taxon>Gunneridae</taxon>
        <taxon>Pentapetalae</taxon>
        <taxon>rosids</taxon>
        <taxon>fabids</taxon>
        <taxon>Fabales</taxon>
        <taxon>Fabaceae</taxon>
        <taxon>Papilionoideae</taxon>
        <taxon>50 kb inversion clade</taxon>
        <taxon>NPAAA clade</taxon>
        <taxon>indigoferoid/millettioid clade</taxon>
        <taxon>Phaseoleae</taxon>
        <taxon>Glycine</taxon>
        <taxon>Glycine subgen. Soja</taxon>
    </lineage>
</organism>
<name>A0A0B2PTU3_GLYSO</name>
<reference evidence="1" key="1">
    <citation type="submission" date="2014-07" db="EMBL/GenBank/DDBJ databases">
        <title>Identification of a novel salt tolerance gene in wild soybean by whole-genome sequencing.</title>
        <authorList>
            <person name="Lam H.-M."/>
            <person name="Qi X."/>
            <person name="Li M.-W."/>
            <person name="Liu X."/>
            <person name="Xie M."/>
            <person name="Ni M."/>
            <person name="Xu X."/>
        </authorList>
    </citation>
    <scope>NUCLEOTIDE SEQUENCE [LARGE SCALE GENOMIC DNA]</scope>
    <source>
        <tissue evidence="1">Root</tissue>
    </source>
</reference>
<accession>A0A0B2PTU3</accession>
<proteinExistence type="predicted"/>
<gene>
    <name evidence="1" type="ORF">glysoja_039421</name>
</gene>
<sequence length="53" mass="6569">MQQFNLHNPFHQMQQFNLHNLFHQMQQFQHNMPSQMDIYGYSNNWPHDSEHAN</sequence>